<feature type="region of interest" description="Disordered" evidence="1">
    <location>
        <begin position="469"/>
        <end position="490"/>
    </location>
</feature>
<gene>
    <name evidence="2" type="ORF">GCM10007906_25110</name>
</gene>
<accession>A0ABQ5Y1X7</accession>
<evidence type="ECO:0000313" key="3">
    <source>
        <dbReference type="Proteomes" id="UP001156669"/>
    </source>
</evidence>
<dbReference type="EMBL" id="BSOE01000048">
    <property type="protein sequence ID" value="GLR04923.1"/>
    <property type="molecule type" value="Genomic_DNA"/>
</dbReference>
<comment type="caution">
    <text evidence="2">The sequence shown here is derived from an EMBL/GenBank/DDBJ whole genome shotgun (WGS) entry which is preliminary data.</text>
</comment>
<proteinExistence type="predicted"/>
<feature type="compositionally biased region" description="Polar residues" evidence="1">
    <location>
        <begin position="475"/>
        <end position="486"/>
    </location>
</feature>
<evidence type="ECO:0000256" key="1">
    <source>
        <dbReference type="SAM" id="MobiDB-lite"/>
    </source>
</evidence>
<dbReference type="CDD" id="cd20746">
    <property type="entry name" value="FIX_Ntox15_NUC_DUF4112_RhsA-like"/>
    <property type="match status" value="1"/>
</dbReference>
<organism evidence="2 3">
    <name type="scientific">Vibrio hyugaensis</name>
    <dbReference type="NCBI Taxonomy" id="1534743"/>
    <lineage>
        <taxon>Bacteria</taxon>
        <taxon>Pseudomonadati</taxon>
        <taxon>Pseudomonadota</taxon>
        <taxon>Gammaproteobacteria</taxon>
        <taxon>Vibrionales</taxon>
        <taxon>Vibrionaceae</taxon>
        <taxon>Vibrio</taxon>
    </lineage>
</organism>
<name>A0ABQ5Y1X7_9VIBR</name>
<evidence type="ECO:0000313" key="2">
    <source>
        <dbReference type="EMBL" id="GLR04923.1"/>
    </source>
</evidence>
<dbReference type="Pfam" id="PF13665">
    <property type="entry name" value="Tox-PAAR-like"/>
    <property type="match status" value="1"/>
</dbReference>
<reference evidence="3" key="1">
    <citation type="journal article" date="2019" name="Int. J. Syst. Evol. Microbiol.">
        <title>The Global Catalogue of Microorganisms (GCM) 10K type strain sequencing project: providing services to taxonomists for standard genome sequencing and annotation.</title>
        <authorList>
            <consortium name="The Broad Institute Genomics Platform"/>
            <consortium name="The Broad Institute Genome Sequencing Center for Infectious Disease"/>
            <person name="Wu L."/>
            <person name="Ma J."/>
        </authorList>
    </citation>
    <scope>NUCLEOTIDE SEQUENCE [LARGE SCALE GENOMIC DNA]</scope>
    <source>
        <strain evidence="3">NBRC 110633</strain>
    </source>
</reference>
<keyword evidence="3" id="KW-1185">Reference proteome</keyword>
<sequence length="521" mass="55252">MRSLLLFNQQNSNGLVMGVTVGANGLSIVHKGSGGEANATLPDVCLTKVGKPIVPIPYGNNAKSADLAGGTTTISMDGGNSVAIKGSTFSKSTGDAGGDKKGVASGTIEAEAKFISASPTVKFEGKGVCRLSDQMTMNKANTMCLGGAQNPSVSVTEDQEGTYTVDLYLSYSDGEPVQGATYTLTDQSGAVFEGTLDNSGKASVGGVAPGEFAIEYGEDIRDFMPNVPTKTNPNFNPSANAQLIIEETKKGEVGFWENAWTRMSGAASWIWGVILGDFNDDASVEQIIANTALTMIPVVDQAADVRDLSANIMTLLTEEERDKPENWLALSLTLVGCVPTFGSAVKGTCKVALKGGKGTSKDTLLAVLRGMGKGDPEKFLRTLDWVDYAKQTSQIVSDVLKPCIEVATELASYANRMGADELGAYFLKLADEVKIIDKMVPDKLKEAMGEFDDLFARILGKGEKTYPAKVKHNTGESAQSGRNSAKANEDKNKADYVCKLCGKNKKSKLHPCKARLGSRKK</sequence>
<protein>
    <recommendedName>
        <fullName evidence="4">Tox-PAAR-like domain-containing protein</fullName>
    </recommendedName>
</protein>
<dbReference type="InterPro" id="IPR049802">
    <property type="entry name" value="RhsC-like_FIX"/>
</dbReference>
<dbReference type="CDD" id="cd14740">
    <property type="entry name" value="PAAR_4"/>
    <property type="match status" value="1"/>
</dbReference>
<evidence type="ECO:0008006" key="4">
    <source>
        <dbReference type="Google" id="ProtNLM"/>
    </source>
</evidence>
<dbReference type="Proteomes" id="UP001156669">
    <property type="component" value="Unassembled WGS sequence"/>
</dbReference>